<name>A0A2Z6E2B0_9GAMM</name>
<protein>
    <submittedName>
        <fullName evidence="1">Uncharacterized protein</fullName>
    </submittedName>
</protein>
<sequence length="124" mass="13792">MLSHVGTDSRHFLLQRLDLPERIALGFGFTCELLLQFGALPVKLAHFIPQLIGRGQCRVPLDDDVIVHSLQFCQVGFQGLAVRAEDLFPLLHGCHPESAHRIRDHWREVGAQSIGLGALVLPQL</sequence>
<proteinExistence type="predicted"/>
<evidence type="ECO:0000313" key="2">
    <source>
        <dbReference type="Proteomes" id="UP000270530"/>
    </source>
</evidence>
<dbReference type="Proteomes" id="UP000270530">
    <property type="component" value="Chromosome"/>
</dbReference>
<evidence type="ECO:0000313" key="1">
    <source>
        <dbReference type="EMBL" id="BBD79203.1"/>
    </source>
</evidence>
<gene>
    <name evidence="1" type="ORF">ALSL_0533</name>
</gene>
<reference evidence="2" key="2">
    <citation type="submission" date="2018-06" db="EMBL/GenBank/DDBJ databases">
        <title>Genome sequence of Rhodanobacteraceae bacterium strain Dysh456.</title>
        <authorList>
            <person name="Fukui M."/>
        </authorList>
    </citation>
    <scope>NUCLEOTIDE SEQUENCE [LARGE SCALE GENOMIC DNA]</scope>
    <source>
        <strain evidence="2">Dysh456</strain>
    </source>
</reference>
<dbReference type="EMBL" id="AP018560">
    <property type="protein sequence ID" value="BBD79203.1"/>
    <property type="molecule type" value="Genomic_DNA"/>
</dbReference>
<organism evidence="1 2">
    <name type="scientific">Aerosticca soli</name>
    <dbReference type="NCBI Taxonomy" id="2010829"/>
    <lineage>
        <taxon>Bacteria</taxon>
        <taxon>Pseudomonadati</taxon>
        <taxon>Pseudomonadota</taxon>
        <taxon>Gammaproteobacteria</taxon>
        <taxon>Lysobacterales</taxon>
        <taxon>Rhodanobacteraceae</taxon>
        <taxon>Aerosticca</taxon>
    </lineage>
</organism>
<accession>A0A2Z6E2B0</accession>
<dbReference type="AlphaFoldDB" id="A0A2Z6E2B0"/>
<dbReference type="KEGG" id="rbd:ALSL_0533"/>
<reference evidence="2" key="1">
    <citation type="submission" date="2018-04" db="EMBL/GenBank/DDBJ databases">
        <authorList>
            <person name="Watanabe M."/>
            <person name="Kojima H."/>
        </authorList>
    </citation>
    <scope>NUCLEOTIDE SEQUENCE [LARGE SCALE GENOMIC DNA]</scope>
    <source>
        <strain evidence="2">Dysh456</strain>
    </source>
</reference>
<keyword evidence="2" id="KW-1185">Reference proteome</keyword>